<evidence type="ECO:0000256" key="1">
    <source>
        <dbReference type="ARBA" id="ARBA00004240"/>
    </source>
</evidence>
<comment type="subcellular location">
    <subcellularLocation>
        <location evidence="1">Endoplasmic reticulum</location>
    </subcellularLocation>
</comment>
<dbReference type="RefSeq" id="XP_013890378.1">
    <property type="nucleotide sequence ID" value="XM_014034924.1"/>
</dbReference>
<sequence>MLAAATGDPAYTGVAAAVVGALRSCRAECGFTRILDVVTGRRADLMESYFLSETVKYLYLTFVEGGHLLADWFLLSTEGHVMPVLAGPDDDHSAQGGGREAGGGGNVSGSSGGNSSNSSSSGVDVGSYVPDELEEEEERQARAVEAAALPAPAGAGPGACAAAALEASELLSSQRRLQTALPLLALRGHAADARRLQRRRCAACVAVTAAVAARPAQLAAERVARLNFGGAIGPGLAANKGVSVLGQVACRAEVLGGVGGKAPPRARCRDVRALQAGDSLMATGPDVVVLQCLNHTRSNHDSNVL</sequence>
<evidence type="ECO:0000256" key="5">
    <source>
        <dbReference type="PIRSR" id="PIRSR601382-2"/>
    </source>
</evidence>
<dbReference type="Gene3D" id="1.50.10.10">
    <property type="match status" value="1"/>
</dbReference>
<dbReference type="GO" id="GO:0005975">
    <property type="term" value="P:carbohydrate metabolic process"/>
    <property type="evidence" value="ECO:0007669"/>
    <property type="project" value="InterPro"/>
</dbReference>
<dbReference type="InterPro" id="IPR044674">
    <property type="entry name" value="EDEM1/2/3"/>
</dbReference>
<keyword evidence="5" id="KW-0479">Metal-binding</keyword>
<dbReference type="OrthoDB" id="8118055at2759"/>
<dbReference type="KEGG" id="mng:MNEG_16606"/>
<reference evidence="7 8" key="1">
    <citation type="journal article" date="2013" name="BMC Genomics">
        <title>Reconstruction of the lipid metabolism for the microalga Monoraphidium neglectum from its genome sequence reveals characteristics suitable for biofuel production.</title>
        <authorList>
            <person name="Bogen C."/>
            <person name="Al-Dilaimi A."/>
            <person name="Albersmeier A."/>
            <person name="Wichmann J."/>
            <person name="Grundmann M."/>
            <person name="Rupp O."/>
            <person name="Lauersen K.J."/>
            <person name="Blifernez-Klassen O."/>
            <person name="Kalinowski J."/>
            <person name="Goesmann A."/>
            <person name="Mussgnug J.H."/>
            <person name="Kruse O."/>
        </authorList>
    </citation>
    <scope>NUCLEOTIDE SEQUENCE [LARGE SCALE GENOMIC DNA]</scope>
    <source>
        <strain evidence="7 8">SAG 48.87</strain>
    </source>
</reference>
<dbReference type="SUPFAM" id="SSF48225">
    <property type="entry name" value="Seven-hairpin glycosidases"/>
    <property type="match status" value="1"/>
</dbReference>
<feature type="compositionally biased region" description="Low complexity" evidence="6">
    <location>
        <begin position="113"/>
        <end position="127"/>
    </location>
</feature>
<dbReference type="PANTHER" id="PTHR45679">
    <property type="entry name" value="ER DEGRADATION-ENHANCING ALPHA-MANNOSIDASE-LIKE PROTEIN 2"/>
    <property type="match status" value="1"/>
</dbReference>
<organism evidence="7 8">
    <name type="scientific">Monoraphidium neglectum</name>
    <dbReference type="NCBI Taxonomy" id="145388"/>
    <lineage>
        <taxon>Eukaryota</taxon>
        <taxon>Viridiplantae</taxon>
        <taxon>Chlorophyta</taxon>
        <taxon>core chlorophytes</taxon>
        <taxon>Chlorophyceae</taxon>
        <taxon>CS clade</taxon>
        <taxon>Sphaeropleales</taxon>
        <taxon>Selenastraceae</taxon>
        <taxon>Monoraphidium</taxon>
    </lineage>
</organism>
<evidence type="ECO:0000256" key="2">
    <source>
        <dbReference type="ARBA" id="ARBA00007658"/>
    </source>
</evidence>
<dbReference type="STRING" id="145388.A0A0D2K5B8"/>
<evidence type="ECO:0000256" key="6">
    <source>
        <dbReference type="SAM" id="MobiDB-lite"/>
    </source>
</evidence>
<keyword evidence="3" id="KW-0256">Endoplasmic reticulum</keyword>
<evidence type="ECO:0000256" key="4">
    <source>
        <dbReference type="ARBA" id="ARBA00023180"/>
    </source>
</evidence>
<feature type="compositionally biased region" description="Gly residues" evidence="6">
    <location>
        <begin position="95"/>
        <end position="112"/>
    </location>
</feature>
<dbReference type="InterPro" id="IPR036026">
    <property type="entry name" value="Seven-hairpin_glycosidases"/>
</dbReference>
<keyword evidence="8" id="KW-1185">Reference proteome</keyword>
<name>A0A0D2K5B8_9CHLO</name>
<dbReference type="AlphaFoldDB" id="A0A0D2K5B8"/>
<dbReference type="Pfam" id="PF01532">
    <property type="entry name" value="Glyco_hydro_47"/>
    <property type="match status" value="1"/>
</dbReference>
<feature type="binding site" evidence="5">
    <location>
        <position position="77"/>
    </location>
    <ligand>
        <name>Ca(2+)</name>
        <dbReference type="ChEBI" id="CHEBI:29108"/>
    </ligand>
</feature>
<dbReference type="GeneID" id="25734382"/>
<dbReference type="PANTHER" id="PTHR45679:SF5">
    <property type="entry name" value="ER DEGRADATION-ENHANCING ALPHA-MANNOSIDASE-LIKE PROTEIN 1"/>
    <property type="match status" value="1"/>
</dbReference>
<evidence type="ECO:0008006" key="9">
    <source>
        <dbReference type="Google" id="ProtNLM"/>
    </source>
</evidence>
<evidence type="ECO:0000313" key="7">
    <source>
        <dbReference type="EMBL" id="KIY91358.1"/>
    </source>
</evidence>
<dbReference type="EMBL" id="KK106775">
    <property type="protein sequence ID" value="KIY91358.1"/>
    <property type="molecule type" value="Genomic_DNA"/>
</dbReference>
<keyword evidence="5" id="KW-0106">Calcium</keyword>
<accession>A0A0D2K5B8</accession>
<keyword evidence="4" id="KW-0325">Glycoprotein</keyword>
<evidence type="ECO:0000313" key="8">
    <source>
        <dbReference type="Proteomes" id="UP000054498"/>
    </source>
</evidence>
<proteinExistence type="inferred from homology"/>
<dbReference type="InterPro" id="IPR001382">
    <property type="entry name" value="Glyco_hydro_47"/>
</dbReference>
<dbReference type="GO" id="GO:0044322">
    <property type="term" value="C:endoplasmic reticulum quality control compartment"/>
    <property type="evidence" value="ECO:0007669"/>
    <property type="project" value="GOC"/>
</dbReference>
<dbReference type="Proteomes" id="UP000054498">
    <property type="component" value="Unassembled WGS sequence"/>
</dbReference>
<dbReference type="GO" id="GO:0016020">
    <property type="term" value="C:membrane"/>
    <property type="evidence" value="ECO:0007669"/>
    <property type="project" value="InterPro"/>
</dbReference>
<dbReference type="GO" id="GO:1904380">
    <property type="term" value="P:endoplasmic reticulum mannose trimming"/>
    <property type="evidence" value="ECO:0007669"/>
    <property type="project" value="InterPro"/>
</dbReference>
<evidence type="ECO:0000256" key="3">
    <source>
        <dbReference type="ARBA" id="ARBA00022824"/>
    </source>
</evidence>
<protein>
    <recommendedName>
        <fullName evidence="9">Alpha-1,2-Mannosidase</fullName>
    </recommendedName>
</protein>
<feature type="region of interest" description="Disordered" evidence="6">
    <location>
        <begin position="86"/>
        <end position="142"/>
    </location>
</feature>
<comment type="similarity">
    <text evidence="2">Belongs to the glycosyl hydrolase 47 family.</text>
</comment>
<dbReference type="GO" id="GO:0005509">
    <property type="term" value="F:calcium ion binding"/>
    <property type="evidence" value="ECO:0007669"/>
    <property type="project" value="InterPro"/>
</dbReference>
<comment type="cofactor">
    <cofactor evidence="5">
        <name>Ca(2+)</name>
        <dbReference type="ChEBI" id="CHEBI:29108"/>
    </cofactor>
</comment>
<dbReference type="GO" id="GO:0004571">
    <property type="term" value="F:mannosyl-oligosaccharide 1,2-alpha-mannosidase activity"/>
    <property type="evidence" value="ECO:0007669"/>
    <property type="project" value="InterPro"/>
</dbReference>
<gene>
    <name evidence="7" type="ORF">MNEG_16606</name>
</gene>
<dbReference type="InterPro" id="IPR012341">
    <property type="entry name" value="6hp_glycosidase-like_sf"/>
</dbReference>